<feature type="transmembrane region" description="Helical" evidence="5">
    <location>
        <begin position="202"/>
        <end position="224"/>
    </location>
</feature>
<dbReference type="GO" id="GO:0022857">
    <property type="term" value="F:transmembrane transporter activity"/>
    <property type="evidence" value="ECO:0007669"/>
    <property type="project" value="InterPro"/>
</dbReference>
<keyword evidence="4 5" id="KW-0472">Membrane</keyword>
<dbReference type="InterPro" id="IPR020846">
    <property type="entry name" value="MFS_dom"/>
</dbReference>
<organism evidence="7 8">
    <name type="scientific">Aspergillus tanneri</name>
    <dbReference type="NCBI Taxonomy" id="1220188"/>
    <lineage>
        <taxon>Eukaryota</taxon>
        <taxon>Fungi</taxon>
        <taxon>Dikarya</taxon>
        <taxon>Ascomycota</taxon>
        <taxon>Pezizomycotina</taxon>
        <taxon>Eurotiomycetes</taxon>
        <taxon>Eurotiomycetidae</taxon>
        <taxon>Eurotiales</taxon>
        <taxon>Aspergillaceae</taxon>
        <taxon>Aspergillus</taxon>
        <taxon>Aspergillus subgen. Circumdati</taxon>
    </lineage>
</organism>
<name>A0A5M9MIT5_9EURO</name>
<feature type="transmembrane region" description="Helical" evidence="5">
    <location>
        <begin position="142"/>
        <end position="160"/>
    </location>
</feature>
<accession>A0A5M9MIT5</accession>
<dbReference type="AlphaFoldDB" id="A0A5M9MIT5"/>
<evidence type="ECO:0000256" key="5">
    <source>
        <dbReference type="SAM" id="Phobius"/>
    </source>
</evidence>
<evidence type="ECO:0000259" key="6">
    <source>
        <dbReference type="PROSITE" id="PS50850"/>
    </source>
</evidence>
<dbReference type="VEuPathDB" id="FungiDB:EYZ11_006745"/>
<dbReference type="Proteomes" id="UP000324241">
    <property type="component" value="Unassembled WGS sequence"/>
</dbReference>
<dbReference type="Gene3D" id="1.20.1250.20">
    <property type="entry name" value="MFS general substrate transporter like domains"/>
    <property type="match status" value="1"/>
</dbReference>
<evidence type="ECO:0000256" key="2">
    <source>
        <dbReference type="ARBA" id="ARBA00022692"/>
    </source>
</evidence>
<dbReference type="SUPFAM" id="SSF103473">
    <property type="entry name" value="MFS general substrate transporter"/>
    <property type="match status" value="1"/>
</dbReference>
<comment type="subcellular location">
    <subcellularLocation>
        <location evidence="1">Membrane</location>
        <topology evidence="1">Multi-pass membrane protein</topology>
    </subcellularLocation>
</comment>
<reference evidence="7 8" key="1">
    <citation type="submission" date="2019-08" db="EMBL/GenBank/DDBJ databases">
        <title>The genome sequence of a newly discovered highly antifungal drug resistant Aspergillus species, Aspergillus tanneri NIH 1004.</title>
        <authorList>
            <person name="Mounaud S."/>
            <person name="Singh I."/>
            <person name="Joardar V."/>
            <person name="Pakala S."/>
            <person name="Pakala S."/>
            <person name="Venepally P."/>
            <person name="Chung J.K."/>
            <person name="Losada L."/>
            <person name="Nierman W.C."/>
        </authorList>
    </citation>
    <scope>NUCLEOTIDE SEQUENCE [LARGE SCALE GENOMIC DNA]</scope>
    <source>
        <strain evidence="7 8">NIH1004</strain>
    </source>
</reference>
<evidence type="ECO:0000256" key="1">
    <source>
        <dbReference type="ARBA" id="ARBA00004141"/>
    </source>
</evidence>
<comment type="caution">
    <text evidence="7">The sequence shown here is derived from an EMBL/GenBank/DDBJ whole genome shotgun (WGS) entry which is preliminary data.</text>
</comment>
<dbReference type="RefSeq" id="XP_033424621.1">
    <property type="nucleotide sequence ID" value="XM_033571306.1"/>
</dbReference>
<protein>
    <recommendedName>
        <fullName evidence="6">Major facilitator superfamily (MFS) profile domain-containing protein</fullName>
    </recommendedName>
</protein>
<dbReference type="Pfam" id="PF07690">
    <property type="entry name" value="MFS_1"/>
    <property type="match status" value="1"/>
</dbReference>
<feature type="transmembrane region" description="Helical" evidence="5">
    <location>
        <begin position="76"/>
        <end position="100"/>
    </location>
</feature>
<evidence type="ECO:0000313" key="8">
    <source>
        <dbReference type="Proteomes" id="UP000324241"/>
    </source>
</evidence>
<feature type="transmembrane region" description="Helical" evidence="5">
    <location>
        <begin position="356"/>
        <end position="381"/>
    </location>
</feature>
<keyword evidence="3 5" id="KW-1133">Transmembrane helix</keyword>
<feature type="transmembrane region" description="Helical" evidence="5">
    <location>
        <begin position="231"/>
        <end position="251"/>
    </location>
</feature>
<dbReference type="PANTHER" id="PTHR23502:SF4">
    <property type="entry name" value="MAJOR FACILITATOR SUPERFAMILY (MFS) PROFILE DOMAIN-CONTAINING PROTEIN-RELATED"/>
    <property type="match status" value="1"/>
</dbReference>
<feature type="transmembrane region" description="Helical" evidence="5">
    <location>
        <begin position="112"/>
        <end position="130"/>
    </location>
</feature>
<dbReference type="InterPro" id="IPR036259">
    <property type="entry name" value="MFS_trans_sf"/>
</dbReference>
<proteinExistence type="predicted"/>
<dbReference type="PROSITE" id="PS50850">
    <property type="entry name" value="MFS"/>
    <property type="match status" value="1"/>
</dbReference>
<sequence length="458" mass="50010">MPVAPEGGQSSNQPPGTVRWFPSLIEPGNKWAQCKYRLWTGKSNRQQRTGNEAFIDNHIELSPNYPLNWPARRRDAVLVAVGLYSLIAGGLIPVLAAGFTDISRSFNVSLRFASFTTGTYVLGLGIGAIILSPTATQYGERLVYLVGISLLTCSTASAAASQRYTSLSLSRLIQGIGASPGEFMVSATITEIYYPHERAYRLGIYMLLISTGKSLSPLFGAALIQLRGRRWAMWEATIIATLCFLLIFLLARETFWVEGCPTYLPAQDRGGVSGQAMSNDPIINNAQELTGRNDSSPQGSELHISSIAPGQLYTNRLRKSPPLFTHTLYPWNGRLHHENWLRLAINPVYLLKSPPVLWSAVAYAFSMGWLIVLAESVGYLFQSPDRYAFSPVQTGLLYISPLVGATLGSAIGGKTSDMLACVQAYRNKGIYEPEFRLLMGIPAALSTSIGLVAFGETV</sequence>
<dbReference type="OrthoDB" id="4500315at2759"/>
<dbReference type="GO" id="GO:0005886">
    <property type="term" value="C:plasma membrane"/>
    <property type="evidence" value="ECO:0007669"/>
    <property type="project" value="TreeGrafter"/>
</dbReference>
<feature type="domain" description="Major facilitator superfamily (MFS) profile" evidence="6">
    <location>
        <begin position="77"/>
        <end position="458"/>
    </location>
</feature>
<dbReference type="GeneID" id="54329381"/>
<gene>
    <name evidence="7" type="ORF">ATNIH1004_006679</name>
</gene>
<dbReference type="EMBL" id="QUQM01000007">
    <property type="protein sequence ID" value="KAA8645260.1"/>
    <property type="molecule type" value="Genomic_DNA"/>
</dbReference>
<evidence type="ECO:0000256" key="3">
    <source>
        <dbReference type="ARBA" id="ARBA00022989"/>
    </source>
</evidence>
<evidence type="ECO:0000256" key="4">
    <source>
        <dbReference type="ARBA" id="ARBA00023136"/>
    </source>
</evidence>
<keyword evidence="2 5" id="KW-0812">Transmembrane</keyword>
<feature type="transmembrane region" description="Helical" evidence="5">
    <location>
        <begin position="435"/>
        <end position="455"/>
    </location>
</feature>
<dbReference type="InterPro" id="IPR011701">
    <property type="entry name" value="MFS"/>
</dbReference>
<dbReference type="PANTHER" id="PTHR23502">
    <property type="entry name" value="MAJOR FACILITATOR SUPERFAMILY"/>
    <property type="match status" value="1"/>
</dbReference>
<evidence type="ECO:0000313" key="7">
    <source>
        <dbReference type="EMBL" id="KAA8645260.1"/>
    </source>
</evidence>